<dbReference type="GO" id="GO:0004181">
    <property type="term" value="F:metallocarboxypeptidase activity"/>
    <property type="evidence" value="ECO:0007669"/>
    <property type="project" value="InterPro"/>
</dbReference>
<dbReference type="EMBL" id="NKFA01000027">
    <property type="protein sequence ID" value="OXI35939.1"/>
    <property type="molecule type" value="Genomic_DNA"/>
</dbReference>
<dbReference type="Pfam" id="PF00246">
    <property type="entry name" value="Peptidase_M14"/>
    <property type="match status" value="1"/>
</dbReference>
<evidence type="ECO:0000256" key="1">
    <source>
        <dbReference type="ARBA" id="ARBA00001947"/>
    </source>
</evidence>
<comment type="caution">
    <text evidence="4">The sequence shown here is derived from an EMBL/GenBank/DDBJ whole genome shotgun (WGS) entry which is preliminary data.</text>
</comment>
<feature type="domain" description="Peptidase M14" evidence="3">
    <location>
        <begin position="154"/>
        <end position="404"/>
    </location>
</feature>
<dbReference type="OrthoDB" id="5490902at2"/>
<dbReference type="Pfam" id="PF18027">
    <property type="entry name" value="Pepdidase_M14_N"/>
    <property type="match status" value="1"/>
</dbReference>
<evidence type="ECO:0000313" key="5">
    <source>
        <dbReference type="Proteomes" id="UP000214600"/>
    </source>
</evidence>
<reference evidence="5" key="1">
    <citation type="submission" date="2017-06" db="EMBL/GenBank/DDBJ databases">
        <authorList>
            <person name="LiPuma J."/>
            <person name="Spilker T."/>
        </authorList>
    </citation>
    <scope>NUCLEOTIDE SEQUENCE [LARGE SCALE GENOMIC DNA]</scope>
    <source>
        <strain evidence="5">AU17325</strain>
    </source>
</reference>
<evidence type="ECO:0000313" key="4">
    <source>
        <dbReference type="EMBL" id="OXI35939.1"/>
    </source>
</evidence>
<dbReference type="Proteomes" id="UP000214600">
    <property type="component" value="Unassembled WGS sequence"/>
</dbReference>
<dbReference type="PANTHER" id="PTHR12756:SF11">
    <property type="entry name" value="CYTOSOLIC CARBOXYPEPTIDASE 1"/>
    <property type="match status" value="1"/>
</dbReference>
<evidence type="ECO:0000256" key="2">
    <source>
        <dbReference type="PROSITE-ProRule" id="PRU01379"/>
    </source>
</evidence>
<dbReference type="GO" id="GO:0006508">
    <property type="term" value="P:proteolysis"/>
    <property type="evidence" value="ECO:0007669"/>
    <property type="project" value="InterPro"/>
</dbReference>
<proteinExistence type="inferred from homology"/>
<gene>
    <name evidence="4" type="ORF">CFB84_36735</name>
</gene>
<accession>A0A228I1I1</accession>
<dbReference type="GO" id="GO:0008270">
    <property type="term" value="F:zinc ion binding"/>
    <property type="evidence" value="ECO:0007669"/>
    <property type="project" value="InterPro"/>
</dbReference>
<dbReference type="InterPro" id="IPR000834">
    <property type="entry name" value="Peptidase_M14"/>
</dbReference>
<sequence>MSIEHCVKGHRVPILIRRFLQGDSNIMLDSRNPAFYHGTKTSPMHIDTDFEAAAIDHVADATTGSPLRLRLRSDNAAEFAQWFAFELVDVPSEGIDVRIEGLAGSSYPKGWVDYRVCMHANGGEKAAWCRLPTNFDGDALAFHAPGPAARLRFAYFPTFDRVAEDNLVAQATQAGATLATLGASALGEPIRMLSFEGRAPRSRLWFMARQHPGESQGGYCLEGLVQALCGELRPVWEIGGHAVHVVVNVNPDGVRLGNLRTNARGANLNRCWDREYPDAPETAAVRRRMQALGLDLLVDFHGDEVLPHVFSVGADGSPAWTPRLQVLRRAFDEDLLRRSPVFQTARGYSVDRPDHASPKKCIPWVAEQFDALAMTIELPFKESADRPRDDADAAAYARTFGRAVLDTALALAPSLRP</sequence>
<feature type="active site" description="Proton donor/acceptor" evidence="2">
    <location>
        <position position="377"/>
    </location>
</feature>
<dbReference type="PROSITE" id="PS52035">
    <property type="entry name" value="PEPTIDASE_M14"/>
    <property type="match status" value="1"/>
</dbReference>
<name>A0A228I1I1_9BURK</name>
<dbReference type="PANTHER" id="PTHR12756">
    <property type="entry name" value="CYTOSOLIC CARBOXYPEPTIDASE"/>
    <property type="match status" value="1"/>
</dbReference>
<dbReference type="AlphaFoldDB" id="A0A228I1I1"/>
<comment type="similarity">
    <text evidence="2">Belongs to the peptidase M14 family.</text>
</comment>
<dbReference type="InterPro" id="IPR040626">
    <property type="entry name" value="Pepdidase_M14_N"/>
</dbReference>
<evidence type="ECO:0000259" key="3">
    <source>
        <dbReference type="PROSITE" id="PS52035"/>
    </source>
</evidence>
<dbReference type="Gene3D" id="2.60.40.3120">
    <property type="match status" value="1"/>
</dbReference>
<dbReference type="InterPro" id="IPR050821">
    <property type="entry name" value="Cytosolic_carboxypeptidase"/>
</dbReference>
<protein>
    <recommendedName>
        <fullName evidence="3">Peptidase M14 domain-containing protein</fullName>
    </recommendedName>
</protein>
<dbReference type="SUPFAM" id="SSF53187">
    <property type="entry name" value="Zn-dependent exopeptidases"/>
    <property type="match status" value="1"/>
</dbReference>
<reference evidence="4 5" key="2">
    <citation type="submission" date="2017-08" db="EMBL/GenBank/DDBJ databases">
        <title>WGS of novel Burkholderia cepaca complex species.</title>
        <authorList>
            <person name="Lipuma J."/>
            <person name="Spilker T."/>
        </authorList>
    </citation>
    <scope>NUCLEOTIDE SEQUENCE [LARGE SCALE GENOMIC DNA]</scope>
    <source>
        <strain evidence="4 5">AU17325</strain>
    </source>
</reference>
<organism evidence="4 5">
    <name type="scientific">Burkholderia aenigmatica</name>
    <dbReference type="NCBI Taxonomy" id="2015348"/>
    <lineage>
        <taxon>Bacteria</taxon>
        <taxon>Pseudomonadati</taxon>
        <taxon>Pseudomonadota</taxon>
        <taxon>Betaproteobacteria</taxon>
        <taxon>Burkholderiales</taxon>
        <taxon>Burkholderiaceae</taxon>
        <taxon>Burkholderia</taxon>
        <taxon>Burkholderia cepacia complex</taxon>
    </lineage>
</organism>
<comment type="cofactor">
    <cofactor evidence="1">
        <name>Zn(2+)</name>
        <dbReference type="ChEBI" id="CHEBI:29105"/>
    </cofactor>
</comment>
<dbReference type="Gene3D" id="3.40.630.10">
    <property type="entry name" value="Zn peptidases"/>
    <property type="match status" value="1"/>
</dbReference>